<comment type="similarity">
    <text evidence="1">Belongs to the RMI1 family.</text>
</comment>
<evidence type="ECO:0000256" key="3">
    <source>
        <dbReference type="SAM" id="MobiDB-lite"/>
    </source>
</evidence>
<feature type="region of interest" description="Disordered" evidence="3">
    <location>
        <begin position="300"/>
        <end position="332"/>
    </location>
</feature>
<accession>A0AAD5PF31</accession>
<evidence type="ECO:0000313" key="6">
    <source>
        <dbReference type="Proteomes" id="UP001209540"/>
    </source>
</evidence>
<dbReference type="InterPro" id="IPR013894">
    <property type="entry name" value="RMI1_OB"/>
</dbReference>
<dbReference type="SMART" id="SM01161">
    <property type="entry name" value="DUF1767"/>
    <property type="match status" value="1"/>
</dbReference>
<evidence type="ECO:0000256" key="1">
    <source>
        <dbReference type="ARBA" id="ARBA00006395"/>
    </source>
</evidence>
<dbReference type="Proteomes" id="UP001209540">
    <property type="component" value="Unassembled WGS sequence"/>
</dbReference>
<dbReference type="GO" id="GO:0031422">
    <property type="term" value="C:RecQ family helicase-topoisomerase III complex"/>
    <property type="evidence" value="ECO:0007669"/>
    <property type="project" value="TreeGrafter"/>
</dbReference>
<feature type="compositionally biased region" description="Acidic residues" evidence="3">
    <location>
        <begin position="273"/>
        <end position="288"/>
    </location>
</feature>
<protein>
    <recommendedName>
        <fullName evidence="2">RecQ-mediated genome instability protein 1</fullName>
    </recommendedName>
</protein>
<name>A0AAD5PF31_9FUNG</name>
<evidence type="ECO:0000313" key="5">
    <source>
        <dbReference type="EMBL" id="KAI9266783.1"/>
    </source>
</evidence>
<keyword evidence="6" id="KW-1185">Reference proteome</keyword>
<dbReference type="PANTHER" id="PTHR14790:SF15">
    <property type="entry name" value="RECQ-MEDIATED GENOME INSTABILITY PROTEIN 1"/>
    <property type="match status" value="1"/>
</dbReference>
<feature type="compositionally biased region" description="Polar residues" evidence="3">
    <location>
        <begin position="221"/>
        <end position="231"/>
    </location>
</feature>
<feature type="compositionally biased region" description="Polar residues" evidence="3">
    <location>
        <begin position="237"/>
        <end position="261"/>
    </location>
</feature>
<dbReference type="Pfam" id="PF08585">
    <property type="entry name" value="RMI1_N_C"/>
    <property type="match status" value="1"/>
</dbReference>
<sequence length="573" mass="64766">MIGNFGERKKMDHAYTLQQLLKTKHGIQAKSEYIEQWLRERPPRPSDNRDTLQSSIFQHFLIKDLKDTSMPTIPSDFGNDPLTSFPPGPGIVLQMVDTRDISNSTHSLLNNLATVAPVRQVYVRRATTGDIRFPRGTLRWTLTDGYKEIVALEDERIHSLNLTTPFGIKLFIKPCEVRSGILFLKPANVKVLGGQVESLFGGNMLEELERRFKAKLGLLSTGPSSDTQAANQAPHPSASSTNRPASSISPVSTTIQPLSATNNNHDNDNRYNDDDDDEYGFDDFGDDFDDEMVSQMEALERVRSNPTQSSEQQEQLPLPTSPSPQQIEEDRYQREWSYEGPLTQRFLDEKTEDEGSGDDAMSFIFDEPTLVAAEKGPSPMDYESTSPLAQQASQLSLASDDNDDYTHDRDPAEQKITNPTVAQVAKYLHDVNNNQTSDIFLADQITVEGVCKRAVRLVIKKTSFFIIVKMADATEVIEDDFETALYVKLPNSYIEDEWGMTAEEYHNIKEAKGEHYVQENISKPWGKKYRDVQCKVTLDMTVTENDPKLGHTILDPLTYQVFDLKSQQMKIYK</sequence>
<dbReference type="EMBL" id="JAIXMP010000010">
    <property type="protein sequence ID" value="KAI9266783.1"/>
    <property type="molecule type" value="Genomic_DNA"/>
</dbReference>
<dbReference type="GO" id="GO:0000712">
    <property type="term" value="P:resolution of meiotic recombination intermediates"/>
    <property type="evidence" value="ECO:0007669"/>
    <property type="project" value="TreeGrafter"/>
</dbReference>
<reference evidence="5" key="1">
    <citation type="journal article" date="2022" name="IScience">
        <title>Evolution of zygomycete secretomes and the origins of terrestrial fungal ecologies.</title>
        <authorList>
            <person name="Chang Y."/>
            <person name="Wang Y."/>
            <person name="Mondo S."/>
            <person name="Ahrendt S."/>
            <person name="Andreopoulos W."/>
            <person name="Barry K."/>
            <person name="Beard J."/>
            <person name="Benny G.L."/>
            <person name="Blankenship S."/>
            <person name="Bonito G."/>
            <person name="Cuomo C."/>
            <person name="Desiro A."/>
            <person name="Gervers K.A."/>
            <person name="Hundley H."/>
            <person name="Kuo A."/>
            <person name="LaButti K."/>
            <person name="Lang B.F."/>
            <person name="Lipzen A."/>
            <person name="O'Donnell K."/>
            <person name="Pangilinan J."/>
            <person name="Reynolds N."/>
            <person name="Sandor L."/>
            <person name="Smith M.E."/>
            <person name="Tsang A."/>
            <person name="Grigoriev I.V."/>
            <person name="Stajich J.E."/>
            <person name="Spatafora J.W."/>
        </authorList>
    </citation>
    <scope>NUCLEOTIDE SEQUENCE</scope>
    <source>
        <strain evidence="5">RSA 2281</strain>
    </source>
</reference>
<feature type="domain" description="RecQ mediated genome instability protein 1 OB-fold" evidence="4">
    <location>
        <begin position="87"/>
        <end position="200"/>
    </location>
</feature>
<dbReference type="InterPro" id="IPR042470">
    <property type="entry name" value="RMI1_N_C_sf"/>
</dbReference>
<feature type="region of interest" description="Disordered" evidence="3">
    <location>
        <begin position="373"/>
        <end position="405"/>
    </location>
</feature>
<organism evidence="5 6">
    <name type="scientific">Phascolomyces articulosus</name>
    <dbReference type="NCBI Taxonomy" id="60185"/>
    <lineage>
        <taxon>Eukaryota</taxon>
        <taxon>Fungi</taxon>
        <taxon>Fungi incertae sedis</taxon>
        <taxon>Mucoromycota</taxon>
        <taxon>Mucoromycotina</taxon>
        <taxon>Mucoromycetes</taxon>
        <taxon>Mucorales</taxon>
        <taxon>Lichtheimiaceae</taxon>
        <taxon>Phascolomyces</taxon>
    </lineage>
</organism>
<dbReference type="PANTHER" id="PTHR14790">
    <property type="entry name" value="RECQ-MEDIATED GENOME INSTABILITY PROTEIN 1 RMI1"/>
    <property type="match status" value="1"/>
</dbReference>
<reference evidence="5" key="2">
    <citation type="submission" date="2023-02" db="EMBL/GenBank/DDBJ databases">
        <authorList>
            <consortium name="DOE Joint Genome Institute"/>
            <person name="Mondo S.J."/>
            <person name="Chang Y."/>
            <person name="Wang Y."/>
            <person name="Ahrendt S."/>
            <person name="Andreopoulos W."/>
            <person name="Barry K."/>
            <person name="Beard J."/>
            <person name="Benny G.L."/>
            <person name="Blankenship S."/>
            <person name="Bonito G."/>
            <person name="Cuomo C."/>
            <person name="Desiro A."/>
            <person name="Gervers K.A."/>
            <person name="Hundley H."/>
            <person name="Kuo A."/>
            <person name="LaButti K."/>
            <person name="Lang B.F."/>
            <person name="Lipzen A."/>
            <person name="O'Donnell K."/>
            <person name="Pangilinan J."/>
            <person name="Reynolds N."/>
            <person name="Sandor L."/>
            <person name="Smith M.W."/>
            <person name="Tsang A."/>
            <person name="Grigoriev I.V."/>
            <person name="Stajich J.E."/>
            <person name="Spatafora J.W."/>
        </authorList>
    </citation>
    <scope>NUCLEOTIDE SEQUENCE</scope>
    <source>
        <strain evidence="5">RSA 2281</strain>
    </source>
</reference>
<feature type="compositionally biased region" description="Low complexity" evidence="3">
    <location>
        <begin position="388"/>
        <end position="399"/>
    </location>
</feature>
<proteinExistence type="inferred from homology"/>
<feature type="compositionally biased region" description="Low complexity" evidence="3">
    <location>
        <begin position="311"/>
        <end position="326"/>
    </location>
</feature>
<dbReference type="GO" id="GO:0000724">
    <property type="term" value="P:double-strand break repair via homologous recombination"/>
    <property type="evidence" value="ECO:0007669"/>
    <property type="project" value="TreeGrafter"/>
</dbReference>
<evidence type="ECO:0000256" key="2">
    <source>
        <dbReference type="ARBA" id="ARBA00018987"/>
    </source>
</evidence>
<evidence type="ECO:0000259" key="4">
    <source>
        <dbReference type="Pfam" id="PF08585"/>
    </source>
</evidence>
<gene>
    <name evidence="5" type="ORF">BDA99DRAFT_506678</name>
</gene>
<dbReference type="GO" id="GO:0016604">
    <property type="term" value="C:nuclear body"/>
    <property type="evidence" value="ECO:0007669"/>
    <property type="project" value="TreeGrafter"/>
</dbReference>
<comment type="caution">
    <text evidence="5">The sequence shown here is derived from an EMBL/GenBank/DDBJ whole genome shotgun (WGS) entry which is preliminary data.</text>
</comment>
<feature type="region of interest" description="Disordered" evidence="3">
    <location>
        <begin position="219"/>
        <end position="288"/>
    </location>
</feature>
<dbReference type="AlphaFoldDB" id="A0AAD5PF31"/>
<dbReference type="Gene3D" id="2.40.50.770">
    <property type="entry name" value="RecQ-mediated genome instability protein Rmi1, C-terminal domain"/>
    <property type="match status" value="1"/>
</dbReference>